<feature type="compositionally biased region" description="Low complexity" evidence="3">
    <location>
        <begin position="636"/>
        <end position="651"/>
    </location>
</feature>
<dbReference type="GO" id="GO:0000981">
    <property type="term" value="F:DNA-binding transcription factor activity, RNA polymerase II-specific"/>
    <property type="evidence" value="ECO:0007669"/>
    <property type="project" value="InterPro"/>
</dbReference>
<evidence type="ECO:0000256" key="3">
    <source>
        <dbReference type="SAM" id="MobiDB-lite"/>
    </source>
</evidence>
<feature type="region of interest" description="Disordered" evidence="3">
    <location>
        <begin position="249"/>
        <end position="269"/>
    </location>
</feature>
<organism evidence="5 6">
    <name type="scientific">Niveomyces insectorum RCEF 264</name>
    <dbReference type="NCBI Taxonomy" id="1081102"/>
    <lineage>
        <taxon>Eukaryota</taxon>
        <taxon>Fungi</taxon>
        <taxon>Dikarya</taxon>
        <taxon>Ascomycota</taxon>
        <taxon>Pezizomycotina</taxon>
        <taxon>Sordariomycetes</taxon>
        <taxon>Hypocreomycetidae</taxon>
        <taxon>Hypocreales</taxon>
        <taxon>Cordycipitaceae</taxon>
        <taxon>Niveomyces</taxon>
    </lineage>
</organism>
<evidence type="ECO:0000256" key="1">
    <source>
        <dbReference type="ARBA" id="ARBA00022723"/>
    </source>
</evidence>
<evidence type="ECO:0000313" key="5">
    <source>
        <dbReference type="EMBL" id="OAA63284.1"/>
    </source>
</evidence>
<dbReference type="GO" id="GO:0003677">
    <property type="term" value="F:DNA binding"/>
    <property type="evidence" value="ECO:0007669"/>
    <property type="project" value="UniProtKB-KW"/>
</dbReference>
<dbReference type="PROSITE" id="PS50048">
    <property type="entry name" value="ZN2_CY6_FUNGAL_2"/>
    <property type="match status" value="1"/>
</dbReference>
<evidence type="ECO:0000313" key="6">
    <source>
        <dbReference type="Proteomes" id="UP000076874"/>
    </source>
</evidence>
<dbReference type="GO" id="GO:0008270">
    <property type="term" value="F:zinc ion binding"/>
    <property type="evidence" value="ECO:0007669"/>
    <property type="project" value="InterPro"/>
</dbReference>
<accession>A0A167W379</accession>
<gene>
    <name evidence="5" type="ORF">SPI_03447</name>
</gene>
<protein>
    <submittedName>
        <fullName evidence="5">Zn(2)-C6 fungal-type DNA-binding domain protein</fullName>
    </submittedName>
</protein>
<dbReference type="Pfam" id="PF04082">
    <property type="entry name" value="Fungal_trans"/>
    <property type="match status" value="1"/>
</dbReference>
<dbReference type="OrthoDB" id="4685598at2759"/>
<evidence type="ECO:0000259" key="4">
    <source>
        <dbReference type="PROSITE" id="PS50048"/>
    </source>
</evidence>
<reference evidence="5 6" key="1">
    <citation type="journal article" date="2016" name="Genome Biol. Evol.">
        <title>Divergent and convergent evolution of fungal pathogenicity.</title>
        <authorList>
            <person name="Shang Y."/>
            <person name="Xiao G."/>
            <person name="Zheng P."/>
            <person name="Cen K."/>
            <person name="Zhan S."/>
            <person name="Wang C."/>
        </authorList>
    </citation>
    <scope>NUCLEOTIDE SEQUENCE [LARGE SCALE GENOMIC DNA]</scope>
    <source>
        <strain evidence="5 6">RCEF 264</strain>
    </source>
</reference>
<keyword evidence="6" id="KW-1185">Reference proteome</keyword>
<dbReference type="InterPro" id="IPR053181">
    <property type="entry name" value="EcdB-like_regulator"/>
</dbReference>
<dbReference type="InterPro" id="IPR036864">
    <property type="entry name" value="Zn2-C6_fun-type_DNA-bd_sf"/>
</dbReference>
<dbReference type="PROSITE" id="PS00463">
    <property type="entry name" value="ZN2_CY6_FUNGAL_1"/>
    <property type="match status" value="1"/>
</dbReference>
<dbReference type="PANTHER" id="PTHR47785:SF4">
    <property type="entry name" value="ZN(II)2CYS6 TRANSCRIPTION FACTOR (EUROFUNG)"/>
    <property type="match status" value="1"/>
</dbReference>
<feature type="region of interest" description="Disordered" evidence="3">
    <location>
        <begin position="312"/>
        <end position="331"/>
    </location>
</feature>
<feature type="region of interest" description="Disordered" evidence="3">
    <location>
        <begin position="147"/>
        <end position="168"/>
    </location>
</feature>
<dbReference type="PANTHER" id="PTHR47785">
    <property type="entry name" value="ZN(II)2CYS6 TRANSCRIPTION FACTOR (EUROFUNG)-RELATED-RELATED"/>
    <property type="match status" value="1"/>
</dbReference>
<dbReference type="SUPFAM" id="SSF57701">
    <property type="entry name" value="Zn2/Cys6 DNA-binding domain"/>
    <property type="match status" value="1"/>
</dbReference>
<dbReference type="SMART" id="SM00066">
    <property type="entry name" value="GAL4"/>
    <property type="match status" value="1"/>
</dbReference>
<dbReference type="InterPro" id="IPR001138">
    <property type="entry name" value="Zn2Cys6_DnaBD"/>
</dbReference>
<feature type="region of interest" description="Disordered" evidence="3">
    <location>
        <begin position="107"/>
        <end position="127"/>
    </location>
</feature>
<feature type="compositionally biased region" description="Polar residues" evidence="3">
    <location>
        <begin position="613"/>
        <end position="627"/>
    </location>
</feature>
<dbReference type="AlphaFoldDB" id="A0A167W379"/>
<proteinExistence type="predicted"/>
<dbReference type="GO" id="GO:0006351">
    <property type="term" value="P:DNA-templated transcription"/>
    <property type="evidence" value="ECO:0007669"/>
    <property type="project" value="InterPro"/>
</dbReference>
<feature type="region of interest" description="Disordered" evidence="3">
    <location>
        <begin position="607"/>
        <end position="671"/>
    </location>
</feature>
<comment type="caution">
    <text evidence="5">The sequence shown here is derived from an EMBL/GenBank/DDBJ whole genome shotgun (WGS) entry which is preliminary data.</text>
</comment>
<sequence length="671" mass="71343">MNYTRKRAILACNFCRLRKRRCDGERPCSTCKESNADCRYKHLPVEHVPSPFETNDRLGRIEALLKNQAQQLQNLVRGTASLEESYTSNSSQVAIDDFETDAASVPPEVSVDAGRPSAGPPGSRVSQSSFYLAPESAVADVAAVASTSGSSTTSPPAPTPSPLGAHPSLGIDALSGVSGSASHHRQHPAILSHQQPADYFAQHKYNSIPYHDAELTSRSGAASTPGLRYAPSTPVASAASRTVGGVSAGLSLQTGQPVPPPLSPSDVSPHIAEQDQFLIPYEHSTAANTLLSLALVQNFLNRLQRLIDGGVQKDRSAGGTRDSATTLSGKRLASSTRSRTVTATATASIDSLFADFSYPRTYFFDIEAHLPLPPQLDLLDNPGPGPSVWPPPALTSNHPAMLNSLLRNYFAFVHPNAPLFSTAQFLQWSVAANPPGTSDTVETAICLVVWALGALSAPAVGVAAAPTVLRQSVRDALALSLFQPALKIILRHALWEFGPASLTTCRALLLAASYFSHTGRPLHSARMVLMASHHLLRLMEDVRAAELDVPRSGVEPLADHIPLPSSLDVDDGDNMIYFMAEISARRLLNRIHSSLYTTPGSAKLGLGSGIVPESSSSNTTGERLTQGNKRRRSGSELHGAAAAGLSATGSEKSNKSKILPVGEELNRQLED</sequence>
<keyword evidence="1" id="KW-0479">Metal-binding</keyword>
<name>A0A167W379_9HYPO</name>
<dbReference type="CDD" id="cd12148">
    <property type="entry name" value="fungal_TF_MHR"/>
    <property type="match status" value="1"/>
</dbReference>
<dbReference type="Gene3D" id="4.10.240.10">
    <property type="entry name" value="Zn(2)-C6 fungal-type DNA-binding domain"/>
    <property type="match status" value="1"/>
</dbReference>
<feature type="domain" description="Zn(2)-C6 fungal-type" evidence="4">
    <location>
        <begin position="11"/>
        <end position="40"/>
    </location>
</feature>
<dbReference type="Proteomes" id="UP000076874">
    <property type="component" value="Unassembled WGS sequence"/>
</dbReference>
<dbReference type="Pfam" id="PF00172">
    <property type="entry name" value="Zn_clus"/>
    <property type="match status" value="1"/>
</dbReference>
<evidence type="ECO:0000256" key="2">
    <source>
        <dbReference type="ARBA" id="ARBA00023242"/>
    </source>
</evidence>
<keyword evidence="2" id="KW-0539">Nucleus</keyword>
<dbReference type="InterPro" id="IPR007219">
    <property type="entry name" value="XnlR_reg_dom"/>
</dbReference>
<dbReference type="EMBL" id="AZHD01000005">
    <property type="protein sequence ID" value="OAA63284.1"/>
    <property type="molecule type" value="Genomic_DNA"/>
</dbReference>
<keyword evidence="5" id="KW-0238">DNA-binding</keyword>
<dbReference type="CDD" id="cd00067">
    <property type="entry name" value="GAL4"/>
    <property type="match status" value="1"/>
</dbReference>